<reference evidence="4 5" key="1">
    <citation type="submission" date="2018-08" db="EMBL/GenBank/DDBJ databases">
        <title>A genome reference for cultivated species of the human gut microbiota.</title>
        <authorList>
            <person name="Zou Y."/>
            <person name="Xue W."/>
            <person name="Luo G."/>
        </authorList>
    </citation>
    <scope>NUCLEOTIDE SEQUENCE [LARGE SCALE GENOMIC DNA]</scope>
    <source>
        <strain evidence="4 5">TM10-1AC</strain>
    </source>
</reference>
<gene>
    <name evidence="4" type="ORF">DXD91_06665</name>
</gene>
<evidence type="ECO:0000256" key="2">
    <source>
        <dbReference type="ARBA" id="ARBA00023002"/>
    </source>
</evidence>
<name>A0A374NPE5_9FIRM</name>
<dbReference type="CDD" id="cd02803">
    <property type="entry name" value="OYE_like_FMN_family"/>
    <property type="match status" value="1"/>
</dbReference>
<dbReference type="AlphaFoldDB" id="A0A374NPE5"/>
<dbReference type="InterPro" id="IPR013785">
    <property type="entry name" value="Aldolase_TIM"/>
</dbReference>
<feature type="domain" description="NADH:flavin oxidoreductase/NADH oxidase N-terminal" evidence="3">
    <location>
        <begin position="17"/>
        <end position="342"/>
    </location>
</feature>
<keyword evidence="2" id="KW-0560">Oxidoreductase</keyword>
<dbReference type="Proteomes" id="UP000262524">
    <property type="component" value="Unassembled WGS sequence"/>
</dbReference>
<dbReference type="PANTHER" id="PTHR43656">
    <property type="entry name" value="BINDING OXIDOREDUCTASE, PUTATIVE (AFU_ORTHOLOGUE AFUA_2G08260)-RELATED"/>
    <property type="match status" value="1"/>
</dbReference>
<dbReference type="SUPFAM" id="SSF51395">
    <property type="entry name" value="FMN-linked oxidoreductases"/>
    <property type="match status" value="1"/>
</dbReference>
<proteinExistence type="predicted"/>
<dbReference type="PANTHER" id="PTHR43656:SF2">
    <property type="entry name" value="BINDING OXIDOREDUCTASE, PUTATIVE (AFU_ORTHOLOGUE AFUA_2G08260)-RELATED"/>
    <property type="match status" value="1"/>
</dbReference>
<sequence>MLCNCFGGGTFMSKLMHTPYRIGNIVISNRIVKSAMFEYCANQGRITDQHRQIYEDAARGGCGLIITGMEAISSTAGNGPGMIHTEYDGYLEDMRSIVSKVHRYSSRIFVQLQHAGPRTDWKNGYDRFASSPIKVADGIIYHAATKDELAKVVHDFGVAARKCKLAGCDGVQIHAAHGFLLTTFLSPHFNKRADEYGGPIENRSRLLFEIYDSVRNAVGVDYPIALKLSFSDLVSDSSTPEEMLWVCKELEKKGIDFIEVSSGISADNSGASCSPVLRNGDREGKFLESALLVSDTLEIPVSSVGCYRSPDFIEHILSSTSLTAISLGRPLVREADLPNKWRTSNEKAACISCNRCFNCTDVITCLCGKK</sequence>
<evidence type="ECO:0000256" key="1">
    <source>
        <dbReference type="ARBA" id="ARBA00022630"/>
    </source>
</evidence>
<organism evidence="4 5">
    <name type="scientific">Anaerobutyricum hallii</name>
    <dbReference type="NCBI Taxonomy" id="39488"/>
    <lineage>
        <taxon>Bacteria</taxon>
        <taxon>Bacillati</taxon>
        <taxon>Bacillota</taxon>
        <taxon>Clostridia</taxon>
        <taxon>Lachnospirales</taxon>
        <taxon>Lachnospiraceae</taxon>
        <taxon>Anaerobutyricum</taxon>
    </lineage>
</organism>
<evidence type="ECO:0000313" key="4">
    <source>
        <dbReference type="EMBL" id="RGI88502.1"/>
    </source>
</evidence>
<dbReference type="Gene3D" id="3.20.20.70">
    <property type="entry name" value="Aldolase class I"/>
    <property type="match status" value="1"/>
</dbReference>
<keyword evidence="1" id="KW-0285">Flavoprotein</keyword>
<dbReference type="GO" id="GO:0010181">
    <property type="term" value="F:FMN binding"/>
    <property type="evidence" value="ECO:0007669"/>
    <property type="project" value="InterPro"/>
</dbReference>
<evidence type="ECO:0000259" key="3">
    <source>
        <dbReference type="Pfam" id="PF00724"/>
    </source>
</evidence>
<dbReference type="Pfam" id="PF00724">
    <property type="entry name" value="Oxidored_FMN"/>
    <property type="match status" value="1"/>
</dbReference>
<dbReference type="InterPro" id="IPR051799">
    <property type="entry name" value="NADH_flavin_oxidoreductase"/>
</dbReference>
<evidence type="ECO:0000313" key="5">
    <source>
        <dbReference type="Proteomes" id="UP000262524"/>
    </source>
</evidence>
<dbReference type="EMBL" id="QSOE01000033">
    <property type="protein sequence ID" value="RGI88502.1"/>
    <property type="molecule type" value="Genomic_DNA"/>
</dbReference>
<dbReference type="InterPro" id="IPR001155">
    <property type="entry name" value="OxRdtase_FMN_N"/>
</dbReference>
<dbReference type="GO" id="GO:0016491">
    <property type="term" value="F:oxidoreductase activity"/>
    <property type="evidence" value="ECO:0007669"/>
    <property type="project" value="UniProtKB-KW"/>
</dbReference>
<comment type="caution">
    <text evidence="4">The sequence shown here is derived from an EMBL/GenBank/DDBJ whole genome shotgun (WGS) entry which is preliminary data.</text>
</comment>
<protein>
    <submittedName>
        <fullName evidence="4">NADH:flavin oxidoreductase</fullName>
    </submittedName>
</protein>
<accession>A0A374NPE5</accession>